<evidence type="ECO:0000256" key="1">
    <source>
        <dbReference type="SAM" id="MobiDB-lite"/>
    </source>
</evidence>
<protein>
    <submittedName>
        <fullName evidence="2">Uncharacterized protein</fullName>
    </submittedName>
</protein>
<accession>A0A4C1WCQ7</accession>
<feature type="region of interest" description="Disordered" evidence="1">
    <location>
        <begin position="138"/>
        <end position="165"/>
    </location>
</feature>
<comment type="caution">
    <text evidence="2">The sequence shown here is derived from an EMBL/GenBank/DDBJ whole genome shotgun (WGS) entry which is preliminary data.</text>
</comment>
<evidence type="ECO:0000313" key="2">
    <source>
        <dbReference type="EMBL" id="GBP47944.1"/>
    </source>
</evidence>
<evidence type="ECO:0000313" key="3">
    <source>
        <dbReference type="Proteomes" id="UP000299102"/>
    </source>
</evidence>
<reference evidence="2 3" key="1">
    <citation type="journal article" date="2019" name="Commun. Biol.">
        <title>The bagworm genome reveals a unique fibroin gene that provides high tensile strength.</title>
        <authorList>
            <person name="Kono N."/>
            <person name="Nakamura H."/>
            <person name="Ohtoshi R."/>
            <person name="Tomita M."/>
            <person name="Numata K."/>
            <person name="Arakawa K."/>
        </authorList>
    </citation>
    <scope>NUCLEOTIDE SEQUENCE [LARGE SCALE GENOMIC DNA]</scope>
</reference>
<gene>
    <name evidence="2" type="ORF">EVAR_31484_1</name>
</gene>
<organism evidence="2 3">
    <name type="scientific">Eumeta variegata</name>
    <name type="common">Bagworm moth</name>
    <name type="synonym">Eumeta japonica</name>
    <dbReference type="NCBI Taxonomy" id="151549"/>
    <lineage>
        <taxon>Eukaryota</taxon>
        <taxon>Metazoa</taxon>
        <taxon>Ecdysozoa</taxon>
        <taxon>Arthropoda</taxon>
        <taxon>Hexapoda</taxon>
        <taxon>Insecta</taxon>
        <taxon>Pterygota</taxon>
        <taxon>Neoptera</taxon>
        <taxon>Endopterygota</taxon>
        <taxon>Lepidoptera</taxon>
        <taxon>Glossata</taxon>
        <taxon>Ditrysia</taxon>
        <taxon>Tineoidea</taxon>
        <taxon>Psychidae</taxon>
        <taxon>Oiketicinae</taxon>
        <taxon>Eumeta</taxon>
    </lineage>
</organism>
<dbReference type="EMBL" id="BGZK01000513">
    <property type="protein sequence ID" value="GBP47944.1"/>
    <property type="molecule type" value="Genomic_DNA"/>
</dbReference>
<keyword evidence="3" id="KW-1185">Reference proteome</keyword>
<sequence length="321" mass="35689">MKWPQNVKSSRVLCFSTSLPLPSNGTGVAAPPAQGGRLGGAPQPVRRGLCPPPPATRPPRFGARATRRSIIKRVTTKKDRRSIFKIQTRNRNRFRTRSAPNPKSETPARAAFGRAASCGTFISIEPSEKLLRSTSGVRCYSTLPPSSPPARRGGRGRTSAQAQRSKGYDRCWRNEDISLSNKVFDTSISSHTPTKVLFEIEEPGFVTHVCRFGLETISTSSGKYGWSYSSSTSSHPSVNDVHQFQCTKKKYITFCTIGSKATRRVNNEAEWPRAPTIGLKLHNSLHFYRTSSMPFKVSVSDTSLKSHCSRRVSSRRLRYRP</sequence>
<dbReference type="AlphaFoldDB" id="A0A4C1WCQ7"/>
<dbReference type="Proteomes" id="UP000299102">
    <property type="component" value="Unassembled WGS sequence"/>
</dbReference>
<name>A0A4C1WCQ7_EUMVA</name>
<proteinExistence type="predicted"/>